<protein>
    <recommendedName>
        <fullName evidence="1">Zona-pellucida-binding protein 1/2 N-terminal domain-containing protein</fullName>
    </recommendedName>
</protein>
<dbReference type="Pfam" id="PF07354">
    <property type="entry name" value="Sp38"/>
    <property type="match status" value="1"/>
</dbReference>
<gene>
    <name evidence="2" type="ORF">NDU88_001674</name>
</gene>
<keyword evidence="3" id="KW-1185">Reference proteome</keyword>
<accession>A0AAV7QAT8</accession>
<dbReference type="AlphaFoldDB" id="A0AAV7QAT8"/>
<feature type="domain" description="Zona-pellucida-binding protein 1/2 N-terminal" evidence="1">
    <location>
        <begin position="2"/>
        <end position="52"/>
    </location>
</feature>
<evidence type="ECO:0000259" key="1">
    <source>
        <dbReference type="Pfam" id="PF07354"/>
    </source>
</evidence>
<comment type="caution">
    <text evidence="2">The sequence shown here is derived from an EMBL/GenBank/DDBJ whole genome shotgun (WGS) entry which is preliminary data.</text>
</comment>
<name>A0AAV7QAT8_PLEWA</name>
<evidence type="ECO:0000313" key="3">
    <source>
        <dbReference type="Proteomes" id="UP001066276"/>
    </source>
</evidence>
<dbReference type="InterPro" id="IPR048806">
    <property type="entry name" value="ZPBP1/2_N"/>
</dbReference>
<evidence type="ECO:0000313" key="2">
    <source>
        <dbReference type="EMBL" id="KAJ1135230.1"/>
    </source>
</evidence>
<dbReference type="EMBL" id="JANPWB010000010">
    <property type="protein sequence ID" value="KAJ1135230.1"/>
    <property type="molecule type" value="Genomic_DNA"/>
</dbReference>
<organism evidence="2 3">
    <name type="scientific">Pleurodeles waltl</name>
    <name type="common">Iberian ribbed newt</name>
    <dbReference type="NCBI Taxonomy" id="8319"/>
    <lineage>
        <taxon>Eukaryota</taxon>
        <taxon>Metazoa</taxon>
        <taxon>Chordata</taxon>
        <taxon>Craniata</taxon>
        <taxon>Vertebrata</taxon>
        <taxon>Euteleostomi</taxon>
        <taxon>Amphibia</taxon>
        <taxon>Batrachia</taxon>
        <taxon>Caudata</taxon>
        <taxon>Salamandroidea</taxon>
        <taxon>Salamandridae</taxon>
        <taxon>Pleurodelinae</taxon>
        <taxon>Pleurodeles</taxon>
    </lineage>
</organism>
<dbReference type="Proteomes" id="UP001066276">
    <property type="component" value="Chromosome 6"/>
</dbReference>
<sequence>QSYVNLTETGKLALKSFTKDMSGAYMCTLSYTTFRNNVLEEKEKFKAYKFIV</sequence>
<reference evidence="2" key="1">
    <citation type="journal article" date="2022" name="bioRxiv">
        <title>Sequencing and chromosome-scale assembly of the giantPleurodeles waltlgenome.</title>
        <authorList>
            <person name="Brown T."/>
            <person name="Elewa A."/>
            <person name="Iarovenko S."/>
            <person name="Subramanian E."/>
            <person name="Araus A.J."/>
            <person name="Petzold A."/>
            <person name="Susuki M."/>
            <person name="Suzuki K.-i.T."/>
            <person name="Hayashi T."/>
            <person name="Toyoda A."/>
            <person name="Oliveira C."/>
            <person name="Osipova E."/>
            <person name="Leigh N.D."/>
            <person name="Simon A."/>
            <person name="Yun M.H."/>
        </authorList>
    </citation>
    <scope>NUCLEOTIDE SEQUENCE</scope>
    <source>
        <strain evidence="2">20211129_DDA</strain>
        <tissue evidence="2">Liver</tissue>
    </source>
</reference>
<proteinExistence type="predicted"/>
<feature type="non-terminal residue" evidence="2">
    <location>
        <position position="52"/>
    </location>
</feature>
<feature type="non-terminal residue" evidence="2">
    <location>
        <position position="1"/>
    </location>
</feature>